<dbReference type="Pfam" id="PF01121">
    <property type="entry name" value="CoaE"/>
    <property type="match status" value="1"/>
</dbReference>
<dbReference type="EMBL" id="BAAAQM010000015">
    <property type="protein sequence ID" value="GAA1970078.1"/>
    <property type="molecule type" value="Genomic_DNA"/>
</dbReference>
<keyword evidence="3" id="KW-0808">Transferase</keyword>
<name>A0ABN2RJE0_9ACTN</name>
<dbReference type="PANTHER" id="PTHR10695">
    <property type="entry name" value="DEPHOSPHO-COA KINASE-RELATED"/>
    <property type="match status" value="1"/>
</dbReference>
<evidence type="ECO:0000256" key="1">
    <source>
        <dbReference type="ARBA" id="ARBA00022741"/>
    </source>
</evidence>
<evidence type="ECO:0000313" key="6">
    <source>
        <dbReference type="EMBL" id="GAA1970078.1"/>
    </source>
</evidence>
<dbReference type="InterPro" id="IPR027417">
    <property type="entry name" value="P-loop_NTPase"/>
</dbReference>
<dbReference type="PANTHER" id="PTHR10695:SF46">
    <property type="entry name" value="BIFUNCTIONAL COENZYME A SYNTHASE-RELATED"/>
    <property type="match status" value="1"/>
</dbReference>
<keyword evidence="2 3" id="KW-0067">ATP-binding</keyword>
<dbReference type="PROSITE" id="PS51219">
    <property type="entry name" value="DPCK"/>
    <property type="match status" value="1"/>
</dbReference>
<evidence type="ECO:0000256" key="3">
    <source>
        <dbReference type="HAMAP-Rule" id="MF_00376"/>
    </source>
</evidence>
<comment type="caution">
    <text evidence="6">The sequence shown here is derived from an EMBL/GenBank/DDBJ whole genome shotgun (WGS) entry which is preliminary data.</text>
</comment>
<comment type="subcellular location">
    <subcellularLocation>
        <location evidence="3">Cytoplasm</location>
    </subcellularLocation>
</comment>
<organism evidence="6 7">
    <name type="scientific">Catenulispora subtropica</name>
    <dbReference type="NCBI Taxonomy" id="450798"/>
    <lineage>
        <taxon>Bacteria</taxon>
        <taxon>Bacillati</taxon>
        <taxon>Actinomycetota</taxon>
        <taxon>Actinomycetes</taxon>
        <taxon>Catenulisporales</taxon>
        <taxon>Catenulisporaceae</taxon>
        <taxon>Catenulispora</taxon>
    </lineage>
</organism>
<keyword evidence="7" id="KW-1185">Reference proteome</keyword>
<reference evidence="6 7" key="1">
    <citation type="journal article" date="2019" name="Int. J. Syst. Evol. Microbiol.">
        <title>The Global Catalogue of Microorganisms (GCM) 10K type strain sequencing project: providing services to taxonomists for standard genome sequencing and annotation.</title>
        <authorList>
            <consortium name="The Broad Institute Genomics Platform"/>
            <consortium name="The Broad Institute Genome Sequencing Center for Infectious Disease"/>
            <person name="Wu L."/>
            <person name="Ma J."/>
        </authorList>
    </citation>
    <scope>NUCLEOTIDE SEQUENCE [LARGE SCALE GENOMIC DNA]</scope>
    <source>
        <strain evidence="6 7">JCM 16013</strain>
    </source>
</reference>
<dbReference type="EC" id="2.7.1.24" evidence="3 4"/>
<keyword evidence="1 3" id="KW-0547">Nucleotide-binding</keyword>
<dbReference type="SUPFAM" id="SSF52540">
    <property type="entry name" value="P-loop containing nucleoside triphosphate hydrolases"/>
    <property type="match status" value="1"/>
</dbReference>
<dbReference type="NCBIfam" id="TIGR00152">
    <property type="entry name" value="dephospho-CoA kinase"/>
    <property type="match status" value="1"/>
</dbReference>
<comment type="function">
    <text evidence="3">Catalyzes the phosphorylation of the 3'-hydroxyl group of dephosphocoenzyme A to form coenzyme A.</text>
</comment>
<protein>
    <recommendedName>
        <fullName evidence="3 4">Dephospho-CoA kinase</fullName>
        <ecNumber evidence="3 4">2.7.1.24</ecNumber>
    </recommendedName>
    <alternativeName>
        <fullName evidence="3">Dephosphocoenzyme A kinase</fullName>
    </alternativeName>
</protein>
<feature type="binding site" evidence="3">
    <location>
        <begin position="34"/>
        <end position="39"/>
    </location>
    <ligand>
        <name>ATP</name>
        <dbReference type="ChEBI" id="CHEBI:30616"/>
    </ligand>
</feature>
<dbReference type="CDD" id="cd02022">
    <property type="entry name" value="DPCK"/>
    <property type="match status" value="1"/>
</dbReference>
<comment type="pathway">
    <text evidence="3">Cofactor biosynthesis; coenzyme A biosynthesis; CoA from (R)-pantothenate: step 5/5.</text>
</comment>
<dbReference type="RefSeq" id="WP_344657732.1">
    <property type="nucleotide sequence ID" value="NZ_BAAAQM010000015.1"/>
</dbReference>
<keyword evidence="3" id="KW-0963">Cytoplasm</keyword>
<gene>
    <name evidence="3" type="primary">coaE</name>
    <name evidence="6" type="ORF">GCM10009838_31230</name>
</gene>
<evidence type="ECO:0000256" key="4">
    <source>
        <dbReference type="NCBIfam" id="TIGR00152"/>
    </source>
</evidence>
<dbReference type="Proteomes" id="UP001499854">
    <property type="component" value="Unassembled WGS sequence"/>
</dbReference>
<keyword evidence="3" id="KW-0418">Kinase</keyword>
<dbReference type="HAMAP" id="MF_00376">
    <property type="entry name" value="Dephospho_CoA_kinase"/>
    <property type="match status" value="1"/>
</dbReference>
<evidence type="ECO:0000256" key="5">
    <source>
        <dbReference type="SAM" id="MobiDB-lite"/>
    </source>
</evidence>
<dbReference type="InterPro" id="IPR001977">
    <property type="entry name" value="Depp_CoAkinase"/>
</dbReference>
<feature type="region of interest" description="Disordered" evidence="5">
    <location>
        <begin position="1"/>
        <end position="27"/>
    </location>
</feature>
<accession>A0ABN2RJE0</accession>
<dbReference type="NCBIfam" id="NF002879">
    <property type="entry name" value="PRK03333.1"/>
    <property type="match status" value="1"/>
</dbReference>
<sequence length="225" mass="23556">MDGSVSSDSSNSSEGSDGSAGRGTLDVGLTGGIGSGKSEVLKRLKEHGATVVDADLAARVVVEPGTEGFEEVVKEFGPEVVGPDGALDRARLGAIVFADPERRAALNAIVHPRVGALMAEWADSAPPGGIVVYDIPLLVEGGADRGYAAVIVVDADDEVRFARLLANRGMSRADAEARMAAQASREDRLAAADYVIANNGSLADLDRETDRLWSELVTLRDSRIR</sequence>
<evidence type="ECO:0000256" key="2">
    <source>
        <dbReference type="ARBA" id="ARBA00022840"/>
    </source>
</evidence>
<evidence type="ECO:0000313" key="7">
    <source>
        <dbReference type="Proteomes" id="UP001499854"/>
    </source>
</evidence>
<keyword evidence="3" id="KW-0173">Coenzyme A biosynthesis</keyword>
<comment type="catalytic activity">
    <reaction evidence="3">
        <text>3'-dephospho-CoA + ATP = ADP + CoA + H(+)</text>
        <dbReference type="Rhea" id="RHEA:18245"/>
        <dbReference type="ChEBI" id="CHEBI:15378"/>
        <dbReference type="ChEBI" id="CHEBI:30616"/>
        <dbReference type="ChEBI" id="CHEBI:57287"/>
        <dbReference type="ChEBI" id="CHEBI:57328"/>
        <dbReference type="ChEBI" id="CHEBI:456216"/>
        <dbReference type="EC" id="2.7.1.24"/>
    </reaction>
</comment>
<proteinExistence type="inferred from homology"/>
<feature type="compositionally biased region" description="Low complexity" evidence="5">
    <location>
        <begin position="1"/>
        <end position="19"/>
    </location>
</feature>
<dbReference type="Gene3D" id="3.40.50.300">
    <property type="entry name" value="P-loop containing nucleotide triphosphate hydrolases"/>
    <property type="match status" value="1"/>
</dbReference>
<comment type="similarity">
    <text evidence="3">Belongs to the CoaE family.</text>
</comment>